<keyword evidence="2" id="KW-0378">Hydrolase</keyword>
<comment type="cofactor">
    <cofactor evidence="1">
        <name>a divalent metal cation</name>
        <dbReference type="ChEBI" id="CHEBI:60240"/>
    </cofactor>
</comment>
<sequence length="195" mass="22525">MGKNNIILASGSPRRKQLLTQIGLKFQVVPSGVMEDNHLNLPPEAFVEHWGRKKAKYVALDFPDNIVIGADTIVVLNGHIFGKPKDKNESYKMLRKLSGRTHEVITGVALIWKKREMDITFNVRTNVTFREIPKDYISYYIDSYNTLDKAGSYGIQDWFSVWVEKIDGCYYNVMGFPLSTFYQYYLSLNNLQDIR</sequence>
<dbReference type="InterPro" id="IPR003697">
    <property type="entry name" value="Maf-like"/>
</dbReference>
<dbReference type="PANTHER" id="PTHR43213">
    <property type="entry name" value="BIFUNCTIONAL DTTP/UTP PYROPHOSPHATASE/METHYLTRANSFERASE PROTEIN-RELATED"/>
    <property type="match status" value="1"/>
</dbReference>
<dbReference type="GO" id="GO:0047429">
    <property type="term" value="F:nucleoside triphosphate diphosphatase activity"/>
    <property type="evidence" value="ECO:0007669"/>
    <property type="project" value="InterPro"/>
</dbReference>
<accession>A0A382A380</accession>
<dbReference type="CDD" id="cd00555">
    <property type="entry name" value="Maf"/>
    <property type="match status" value="1"/>
</dbReference>
<dbReference type="InterPro" id="IPR029001">
    <property type="entry name" value="ITPase-like_fam"/>
</dbReference>
<dbReference type="Pfam" id="PF02545">
    <property type="entry name" value="Maf"/>
    <property type="match status" value="1"/>
</dbReference>
<evidence type="ECO:0000313" key="3">
    <source>
        <dbReference type="EMBL" id="SVA95839.1"/>
    </source>
</evidence>
<gene>
    <name evidence="3" type="ORF">METZ01_LOCUS148693</name>
</gene>
<dbReference type="Gene3D" id="3.90.950.10">
    <property type="match status" value="1"/>
</dbReference>
<evidence type="ECO:0008006" key="4">
    <source>
        <dbReference type="Google" id="ProtNLM"/>
    </source>
</evidence>
<dbReference type="HAMAP" id="MF_00528">
    <property type="entry name" value="Maf"/>
    <property type="match status" value="1"/>
</dbReference>
<dbReference type="EMBL" id="UINC01023686">
    <property type="protein sequence ID" value="SVA95839.1"/>
    <property type="molecule type" value="Genomic_DNA"/>
</dbReference>
<dbReference type="PANTHER" id="PTHR43213:SF5">
    <property type="entry name" value="BIFUNCTIONAL DTTP_UTP PYROPHOSPHATASE_METHYLTRANSFERASE PROTEIN-RELATED"/>
    <property type="match status" value="1"/>
</dbReference>
<evidence type="ECO:0000256" key="1">
    <source>
        <dbReference type="ARBA" id="ARBA00001968"/>
    </source>
</evidence>
<name>A0A382A380_9ZZZZ</name>
<protein>
    <recommendedName>
        <fullName evidence="4">Septum formation protein Maf</fullName>
    </recommendedName>
</protein>
<organism evidence="3">
    <name type="scientific">marine metagenome</name>
    <dbReference type="NCBI Taxonomy" id="408172"/>
    <lineage>
        <taxon>unclassified sequences</taxon>
        <taxon>metagenomes</taxon>
        <taxon>ecological metagenomes</taxon>
    </lineage>
</organism>
<dbReference type="PIRSF" id="PIRSF006305">
    <property type="entry name" value="Maf"/>
    <property type="match status" value="1"/>
</dbReference>
<reference evidence="3" key="1">
    <citation type="submission" date="2018-05" db="EMBL/GenBank/DDBJ databases">
        <authorList>
            <person name="Lanie J.A."/>
            <person name="Ng W.-L."/>
            <person name="Kazmierczak K.M."/>
            <person name="Andrzejewski T.M."/>
            <person name="Davidsen T.M."/>
            <person name="Wayne K.J."/>
            <person name="Tettelin H."/>
            <person name="Glass J.I."/>
            <person name="Rusch D."/>
            <person name="Podicherti R."/>
            <person name="Tsui H.-C.T."/>
            <person name="Winkler M.E."/>
        </authorList>
    </citation>
    <scope>NUCLEOTIDE SEQUENCE</scope>
</reference>
<proteinExistence type="inferred from homology"/>
<dbReference type="AlphaFoldDB" id="A0A382A380"/>
<dbReference type="SUPFAM" id="SSF52972">
    <property type="entry name" value="ITPase-like"/>
    <property type="match status" value="1"/>
</dbReference>
<dbReference type="NCBIfam" id="TIGR00172">
    <property type="entry name" value="maf"/>
    <property type="match status" value="1"/>
</dbReference>
<evidence type="ECO:0000256" key="2">
    <source>
        <dbReference type="ARBA" id="ARBA00022801"/>
    </source>
</evidence>